<dbReference type="HOGENOM" id="CLU_2259257_0_0_7"/>
<gene>
    <name evidence="1" type="ordered locus">DP1420</name>
</gene>
<organism evidence="1 2">
    <name type="scientific">Desulfotalea psychrophila (strain LSv54 / DSM 12343)</name>
    <dbReference type="NCBI Taxonomy" id="177439"/>
    <lineage>
        <taxon>Bacteria</taxon>
        <taxon>Pseudomonadati</taxon>
        <taxon>Thermodesulfobacteriota</taxon>
        <taxon>Desulfobulbia</taxon>
        <taxon>Desulfobulbales</taxon>
        <taxon>Desulfocapsaceae</taxon>
        <taxon>Desulfotalea</taxon>
    </lineage>
</organism>
<dbReference type="Proteomes" id="UP000000602">
    <property type="component" value="Chromosome"/>
</dbReference>
<protein>
    <submittedName>
        <fullName evidence="1">Uncharacterized protein</fullName>
    </submittedName>
</protein>
<dbReference type="KEGG" id="dps:DP1420"/>
<accession>Q6ANC5</accession>
<dbReference type="AlphaFoldDB" id="Q6ANC5"/>
<evidence type="ECO:0000313" key="2">
    <source>
        <dbReference type="Proteomes" id="UP000000602"/>
    </source>
</evidence>
<proteinExistence type="predicted"/>
<keyword evidence="2" id="KW-1185">Reference proteome</keyword>
<dbReference type="EMBL" id="CR522870">
    <property type="protein sequence ID" value="CAG36149.1"/>
    <property type="molecule type" value="Genomic_DNA"/>
</dbReference>
<evidence type="ECO:0000313" key="1">
    <source>
        <dbReference type="EMBL" id="CAG36149.1"/>
    </source>
</evidence>
<name>Q6ANC5_DESPS</name>
<reference evidence="2" key="1">
    <citation type="journal article" date="2004" name="Environ. Microbiol.">
        <title>The genome of Desulfotalea psychrophila, a sulfate-reducing bacterium from permanently cold Arctic sediments.</title>
        <authorList>
            <person name="Rabus R."/>
            <person name="Ruepp A."/>
            <person name="Frickey T."/>
            <person name="Rattei T."/>
            <person name="Fartmann B."/>
            <person name="Stark M."/>
            <person name="Bauer M."/>
            <person name="Zibat A."/>
            <person name="Lombardot T."/>
            <person name="Becker I."/>
            <person name="Amann J."/>
            <person name="Gellner K."/>
            <person name="Teeling H."/>
            <person name="Leuschner W.D."/>
            <person name="Gloeckner F.-O."/>
            <person name="Lupas A.N."/>
            <person name="Amann R."/>
            <person name="Klenk H.-P."/>
        </authorList>
    </citation>
    <scope>NUCLEOTIDE SEQUENCE [LARGE SCALE GENOMIC DNA]</scope>
    <source>
        <strain evidence="2">DSM 12343 / LSv54</strain>
    </source>
</reference>
<sequence>MPKESRALTGPLSGYYEAKGCPNHEHSVEVLLVGVPPRESICTPFCTPSILALIPSYNNPKPILIRKRDKRFFKGGMGWEWAVFCAFPAPSALKTKKDLQQKL</sequence>
<dbReference type="RefSeq" id="WP_011188661.1">
    <property type="nucleotide sequence ID" value="NC_006138.1"/>
</dbReference>